<protein>
    <submittedName>
        <fullName evidence="2">Alpha/beta hydrolase</fullName>
    </submittedName>
</protein>
<dbReference type="Proteomes" id="UP000825258">
    <property type="component" value="Chromosome"/>
</dbReference>
<dbReference type="Pfam" id="PF00561">
    <property type="entry name" value="Abhydrolase_1"/>
    <property type="match status" value="1"/>
</dbReference>
<dbReference type="PRINTS" id="PR00111">
    <property type="entry name" value="ABHYDROLASE"/>
</dbReference>
<dbReference type="RefSeq" id="WP_221259285.1">
    <property type="nucleotide sequence ID" value="NZ_AP024749.1"/>
</dbReference>
<organism evidence="2 3">
    <name type="scientific">Flavobacterium okayamense</name>
    <dbReference type="NCBI Taxonomy" id="2830782"/>
    <lineage>
        <taxon>Bacteria</taxon>
        <taxon>Pseudomonadati</taxon>
        <taxon>Bacteroidota</taxon>
        <taxon>Flavobacteriia</taxon>
        <taxon>Flavobacteriales</taxon>
        <taxon>Flavobacteriaceae</taxon>
        <taxon>Flavobacterium</taxon>
    </lineage>
</organism>
<evidence type="ECO:0000313" key="2">
    <source>
        <dbReference type="EMBL" id="BCY27678.1"/>
    </source>
</evidence>
<evidence type="ECO:0000313" key="3">
    <source>
        <dbReference type="Proteomes" id="UP000825258"/>
    </source>
</evidence>
<sequence>MKFTHYKNAEIAYSDEGTGKVVVLLHGFLENSKMWQFLQPELVKQYRVVCIDLLGHGKSESIGYVHTMEEMADAVYEVLTHLQIEKATFIGHSMGGYVSLAFADLYPEHINGLVLLNSTSFADSDERKANRDRAIKAVKHNYKAAISMSIANLFSEENRDKLIDEINWAREEALKTPLQGIVAAQEGMKLRKDRERLLHNTSFSKLLILGQKDPVLNYEENVTQINDTNVQLETLADGHMSHLENKKELEVILLNFLQSI</sequence>
<dbReference type="EMBL" id="AP024749">
    <property type="protein sequence ID" value="BCY27678.1"/>
    <property type="molecule type" value="Genomic_DNA"/>
</dbReference>
<keyword evidence="3" id="KW-1185">Reference proteome</keyword>
<evidence type="ECO:0000259" key="1">
    <source>
        <dbReference type="Pfam" id="PF00561"/>
    </source>
</evidence>
<dbReference type="Gene3D" id="3.40.50.1820">
    <property type="entry name" value="alpha/beta hydrolase"/>
    <property type="match status" value="1"/>
</dbReference>
<keyword evidence="2" id="KW-0378">Hydrolase</keyword>
<dbReference type="InterPro" id="IPR050266">
    <property type="entry name" value="AB_hydrolase_sf"/>
</dbReference>
<dbReference type="SUPFAM" id="SSF53474">
    <property type="entry name" value="alpha/beta-Hydrolases"/>
    <property type="match status" value="1"/>
</dbReference>
<dbReference type="InterPro" id="IPR029058">
    <property type="entry name" value="AB_hydrolase_fold"/>
</dbReference>
<feature type="domain" description="AB hydrolase-1" evidence="1">
    <location>
        <begin position="21"/>
        <end position="244"/>
    </location>
</feature>
<accession>A0ABM7S2C8</accession>
<dbReference type="InterPro" id="IPR000073">
    <property type="entry name" value="AB_hydrolase_1"/>
</dbReference>
<dbReference type="GO" id="GO:0016787">
    <property type="term" value="F:hydrolase activity"/>
    <property type="evidence" value="ECO:0007669"/>
    <property type="project" value="UniProtKB-KW"/>
</dbReference>
<dbReference type="PANTHER" id="PTHR43798">
    <property type="entry name" value="MONOACYLGLYCEROL LIPASE"/>
    <property type="match status" value="1"/>
</dbReference>
<reference evidence="2 3" key="1">
    <citation type="submission" date="2021-06" db="EMBL/GenBank/DDBJ databases">
        <title>Whole genome sequences of Flavobacterium sp. KK2020170 and assembly.</title>
        <authorList>
            <person name="Kitahara K."/>
            <person name="Miyoshi S."/>
            <person name="Uesaka K."/>
        </authorList>
    </citation>
    <scope>NUCLEOTIDE SEQUENCE [LARGE SCALE GENOMIC DNA]</scope>
    <source>
        <strain evidence="2 3">KK2020170</strain>
    </source>
</reference>
<gene>
    <name evidence="2" type="ORF">KK2020170_05460</name>
</gene>
<proteinExistence type="predicted"/>
<name>A0ABM7S2C8_9FLAO</name>